<evidence type="ECO:0000313" key="3">
    <source>
        <dbReference type="Proteomes" id="UP000765509"/>
    </source>
</evidence>
<protein>
    <submittedName>
        <fullName evidence="2">Uncharacterized protein</fullName>
    </submittedName>
</protein>
<sequence>MNDQNPPVTFNISDLTSSDSLSVEISAMQYFASCLSVNKVPFSPQSNESQEGTSIKSKGVSTPNLTGLVDNILQLMIAFNWVQAHTRVEYKTTHNIWKQLVKRGVDPLQALVIIKNQMKAGSPF</sequence>
<keyword evidence="3" id="KW-1185">Reference proteome</keyword>
<gene>
    <name evidence="2" type="ORF">O181_007943</name>
</gene>
<evidence type="ECO:0000313" key="2">
    <source>
        <dbReference type="EMBL" id="MBW0468228.1"/>
    </source>
</evidence>
<feature type="region of interest" description="Disordered" evidence="1">
    <location>
        <begin position="42"/>
        <end position="63"/>
    </location>
</feature>
<accession>A0A9Q3BN68</accession>
<dbReference type="AlphaFoldDB" id="A0A9Q3BN68"/>
<dbReference type="Proteomes" id="UP000765509">
    <property type="component" value="Unassembled WGS sequence"/>
</dbReference>
<feature type="compositionally biased region" description="Polar residues" evidence="1">
    <location>
        <begin position="43"/>
        <end position="63"/>
    </location>
</feature>
<name>A0A9Q3BN68_9BASI</name>
<comment type="caution">
    <text evidence="2">The sequence shown here is derived from an EMBL/GenBank/DDBJ whole genome shotgun (WGS) entry which is preliminary data.</text>
</comment>
<evidence type="ECO:0000256" key="1">
    <source>
        <dbReference type="SAM" id="MobiDB-lite"/>
    </source>
</evidence>
<organism evidence="2 3">
    <name type="scientific">Austropuccinia psidii MF-1</name>
    <dbReference type="NCBI Taxonomy" id="1389203"/>
    <lineage>
        <taxon>Eukaryota</taxon>
        <taxon>Fungi</taxon>
        <taxon>Dikarya</taxon>
        <taxon>Basidiomycota</taxon>
        <taxon>Pucciniomycotina</taxon>
        <taxon>Pucciniomycetes</taxon>
        <taxon>Pucciniales</taxon>
        <taxon>Sphaerophragmiaceae</taxon>
        <taxon>Austropuccinia</taxon>
    </lineage>
</organism>
<reference evidence="2" key="1">
    <citation type="submission" date="2021-03" db="EMBL/GenBank/DDBJ databases">
        <title>Draft genome sequence of rust myrtle Austropuccinia psidii MF-1, a brazilian biotype.</title>
        <authorList>
            <person name="Quecine M.C."/>
            <person name="Pachon D.M.R."/>
            <person name="Bonatelli M.L."/>
            <person name="Correr F.H."/>
            <person name="Franceschini L.M."/>
            <person name="Leite T.F."/>
            <person name="Margarido G.R.A."/>
            <person name="Almeida C.A."/>
            <person name="Ferrarezi J.A."/>
            <person name="Labate C.A."/>
        </authorList>
    </citation>
    <scope>NUCLEOTIDE SEQUENCE</scope>
    <source>
        <strain evidence="2">MF-1</strain>
    </source>
</reference>
<proteinExistence type="predicted"/>
<dbReference type="EMBL" id="AVOT02001801">
    <property type="protein sequence ID" value="MBW0468228.1"/>
    <property type="molecule type" value="Genomic_DNA"/>
</dbReference>